<evidence type="ECO:0000256" key="2">
    <source>
        <dbReference type="SAM" id="SignalP"/>
    </source>
</evidence>
<gene>
    <name evidence="4" type="ORF">E4021_13675</name>
</gene>
<dbReference type="RefSeq" id="WP_136459930.1">
    <property type="nucleotide sequence ID" value="NZ_SRSF01000006.1"/>
</dbReference>
<dbReference type="AlphaFoldDB" id="A0A4S4NHQ4"/>
<dbReference type="EMBL" id="SRSF01000006">
    <property type="protein sequence ID" value="THH37738.1"/>
    <property type="molecule type" value="Genomic_DNA"/>
</dbReference>
<feature type="signal peptide" evidence="2">
    <location>
        <begin position="1"/>
        <end position="29"/>
    </location>
</feature>
<dbReference type="Proteomes" id="UP000308528">
    <property type="component" value="Unassembled WGS sequence"/>
</dbReference>
<dbReference type="PROSITE" id="PS51724">
    <property type="entry name" value="SPOR"/>
    <property type="match status" value="1"/>
</dbReference>
<dbReference type="SUPFAM" id="SSF110997">
    <property type="entry name" value="Sporulation related repeat"/>
    <property type="match status" value="1"/>
</dbReference>
<evidence type="ECO:0000259" key="3">
    <source>
        <dbReference type="PROSITE" id="PS51724"/>
    </source>
</evidence>
<sequence length="171" mass="18502">MKNSSTIVFVILVLCLVALALLISQVVTAPSDGQTEFEDNVNYTELPKSFPIDSSASRDDQPLTADAGSSREQQFRDLVPATAADSSIASSAGDAEGRYLVIAGTFRQVINARTRVRDLVQAGFAETELKIFDRGTYAVALVDRSNSYTEAAELAGRVRSAGFEADVYRQR</sequence>
<dbReference type="OrthoDB" id="1493878at2"/>
<evidence type="ECO:0000256" key="1">
    <source>
        <dbReference type="SAM" id="MobiDB-lite"/>
    </source>
</evidence>
<feature type="region of interest" description="Disordered" evidence="1">
    <location>
        <begin position="49"/>
        <end position="72"/>
    </location>
</feature>
<name>A0A4S4NHQ4_9BACT</name>
<evidence type="ECO:0000313" key="4">
    <source>
        <dbReference type="EMBL" id="THH37738.1"/>
    </source>
</evidence>
<keyword evidence="5" id="KW-1185">Reference proteome</keyword>
<keyword evidence="2" id="KW-0732">Signal</keyword>
<accession>A0A4S4NHQ4</accession>
<feature type="domain" description="SPOR" evidence="3">
    <location>
        <begin position="93"/>
        <end position="170"/>
    </location>
</feature>
<dbReference type="InterPro" id="IPR036680">
    <property type="entry name" value="SPOR-like_sf"/>
</dbReference>
<dbReference type="GO" id="GO:0042834">
    <property type="term" value="F:peptidoglycan binding"/>
    <property type="evidence" value="ECO:0007669"/>
    <property type="project" value="InterPro"/>
</dbReference>
<dbReference type="Gene3D" id="3.30.70.1070">
    <property type="entry name" value="Sporulation related repeat"/>
    <property type="match status" value="1"/>
</dbReference>
<dbReference type="InterPro" id="IPR007730">
    <property type="entry name" value="SPOR-like_dom"/>
</dbReference>
<organism evidence="4 5">
    <name type="scientific">Neolewinella litorea</name>
    <dbReference type="NCBI Taxonomy" id="2562452"/>
    <lineage>
        <taxon>Bacteria</taxon>
        <taxon>Pseudomonadati</taxon>
        <taxon>Bacteroidota</taxon>
        <taxon>Saprospiria</taxon>
        <taxon>Saprospirales</taxon>
        <taxon>Lewinellaceae</taxon>
        <taxon>Neolewinella</taxon>
    </lineage>
</organism>
<reference evidence="4 5" key="1">
    <citation type="submission" date="2019-04" db="EMBL/GenBank/DDBJ databases">
        <title>Lewinella litorea sp. nov., isolated from a marine sand.</title>
        <authorList>
            <person name="Yoon J.-H."/>
        </authorList>
    </citation>
    <scope>NUCLEOTIDE SEQUENCE [LARGE SCALE GENOMIC DNA]</scope>
    <source>
        <strain evidence="4 5">HSMS-39</strain>
    </source>
</reference>
<comment type="caution">
    <text evidence="4">The sequence shown here is derived from an EMBL/GenBank/DDBJ whole genome shotgun (WGS) entry which is preliminary data.</text>
</comment>
<protein>
    <submittedName>
        <fullName evidence="4">SPOR domain-containing protein</fullName>
    </submittedName>
</protein>
<evidence type="ECO:0000313" key="5">
    <source>
        <dbReference type="Proteomes" id="UP000308528"/>
    </source>
</evidence>
<feature type="chain" id="PRO_5020418413" evidence="2">
    <location>
        <begin position="30"/>
        <end position="171"/>
    </location>
</feature>
<proteinExistence type="predicted"/>